<dbReference type="AlphaFoldDB" id="A0A6G7YJR4"/>
<sequence>MSRDNFETVAAYRLSPGSLGVSHVVDDWFALATARATTMVNSRGETRALARGHPVEVTEIAGPLVHANGIAYVDLTTLRLHAVSSPRGAMWDWWGAADSWYWGGISLVADSGRVTRHGAVWQNPDGSFGVTLLPIGASRGGTGLLKSGQPGTMAVVEHFAWPRVAHISTDYGATWQARLVPHAVASGGRLPASWTTWPTL</sequence>
<reference evidence="1 2" key="1">
    <citation type="submission" date="2020-03" db="EMBL/GenBank/DDBJ databases">
        <title>Nocardioides sp. nov., isolated from fish.</title>
        <authorList>
            <person name="Hyun D.-W."/>
            <person name="Bae J.-W."/>
        </authorList>
    </citation>
    <scope>NUCLEOTIDE SEQUENCE [LARGE SCALE GENOMIC DNA]</scope>
    <source>
        <strain evidence="1 2">HDW12A</strain>
    </source>
</reference>
<protein>
    <submittedName>
        <fullName evidence="1">Uncharacterized protein</fullName>
    </submittedName>
</protein>
<keyword evidence="2" id="KW-1185">Reference proteome</keyword>
<dbReference type="RefSeq" id="WP_166320666.1">
    <property type="nucleotide sequence ID" value="NZ_CP049866.1"/>
</dbReference>
<accession>A0A6G7YJR4</accession>
<dbReference type="Proteomes" id="UP000502035">
    <property type="component" value="Chromosome"/>
</dbReference>
<proteinExistence type="predicted"/>
<dbReference type="KEGG" id="npi:G7071_17610"/>
<dbReference type="EMBL" id="CP049866">
    <property type="protein sequence ID" value="QIK76982.1"/>
    <property type="molecule type" value="Genomic_DNA"/>
</dbReference>
<evidence type="ECO:0000313" key="1">
    <source>
        <dbReference type="EMBL" id="QIK76982.1"/>
    </source>
</evidence>
<organism evidence="1 2">
    <name type="scientific">Nocardioides piscis</name>
    <dbReference type="NCBI Taxonomy" id="2714938"/>
    <lineage>
        <taxon>Bacteria</taxon>
        <taxon>Bacillati</taxon>
        <taxon>Actinomycetota</taxon>
        <taxon>Actinomycetes</taxon>
        <taxon>Propionibacteriales</taxon>
        <taxon>Nocardioidaceae</taxon>
        <taxon>Nocardioides</taxon>
    </lineage>
</organism>
<gene>
    <name evidence="1" type="ORF">G7071_17610</name>
</gene>
<name>A0A6G7YJR4_9ACTN</name>
<evidence type="ECO:0000313" key="2">
    <source>
        <dbReference type="Proteomes" id="UP000502035"/>
    </source>
</evidence>